<name>A0A7X7R934_9RHOO</name>
<proteinExistence type="predicted"/>
<reference evidence="1 2" key="1">
    <citation type="journal article" date="2020" name="Biotechnol. Biofuels">
        <title>New insights from the biogas microbiome by comprehensive genome-resolved metagenomics of nearly 1600 species originating from multiple anaerobic digesters.</title>
        <authorList>
            <person name="Campanaro S."/>
            <person name="Treu L."/>
            <person name="Rodriguez-R L.M."/>
            <person name="Kovalovszki A."/>
            <person name="Ziels R.M."/>
            <person name="Maus I."/>
            <person name="Zhu X."/>
            <person name="Kougias P.G."/>
            <person name="Basile A."/>
            <person name="Luo G."/>
            <person name="Schluter A."/>
            <person name="Konstantinidis K.T."/>
            <person name="Angelidaki I."/>
        </authorList>
    </citation>
    <scope>NUCLEOTIDE SEQUENCE [LARGE SCALE GENOMIC DNA]</scope>
    <source>
        <strain evidence="1">AS06rmzACSIP_256</strain>
    </source>
</reference>
<sequence>MTPETADREVTPAPQSPMHAARQALRFERLSGRSFHEYEASSGAQIEEKFVASAYQNILGARANTERDFFFDRCVHLWMEESDIFRDYTILNYETGEMIHYDPPEADARLAHAESVEYIARRMIGAAFTGHSREARDYLLGKLYRLDATLGAAAVAAHALMHFCSAPIVLQAIREGELGAEALARYREVSPDDDIVSRLLREGRADDAQIRDALAAIDAAARIDWDAPFAMWPFGGYSTQMTLGRKADAKGLRPRA</sequence>
<dbReference type="EMBL" id="JAAYYV010000457">
    <property type="protein sequence ID" value="NLF55825.1"/>
    <property type="molecule type" value="Genomic_DNA"/>
</dbReference>
<gene>
    <name evidence="1" type="ORF">GX576_15770</name>
</gene>
<organism evidence="1 2">
    <name type="scientific">Thauera phenolivorans</name>
    <dbReference type="NCBI Taxonomy" id="1792543"/>
    <lineage>
        <taxon>Bacteria</taxon>
        <taxon>Pseudomonadati</taxon>
        <taxon>Pseudomonadota</taxon>
        <taxon>Betaproteobacteria</taxon>
        <taxon>Rhodocyclales</taxon>
        <taxon>Zoogloeaceae</taxon>
        <taxon>Thauera</taxon>
    </lineage>
</organism>
<protein>
    <submittedName>
        <fullName evidence="1">Uncharacterized protein</fullName>
    </submittedName>
</protein>
<dbReference type="AlphaFoldDB" id="A0A7X7R934"/>
<evidence type="ECO:0000313" key="1">
    <source>
        <dbReference type="EMBL" id="NLF55825.1"/>
    </source>
</evidence>
<dbReference type="Proteomes" id="UP000536534">
    <property type="component" value="Unassembled WGS sequence"/>
</dbReference>
<evidence type="ECO:0000313" key="2">
    <source>
        <dbReference type="Proteomes" id="UP000536534"/>
    </source>
</evidence>
<accession>A0A7X7R934</accession>
<comment type="caution">
    <text evidence="1">The sequence shown here is derived from an EMBL/GenBank/DDBJ whole genome shotgun (WGS) entry which is preliminary data.</text>
</comment>